<comment type="caution">
    <text evidence="8">The sequence shown here is derived from an EMBL/GenBank/DDBJ whole genome shotgun (WGS) entry which is preliminary data.</text>
</comment>
<evidence type="ECO:0000256" key="6">
    <source>
        <dbReference type="SAM" id="SignalP"/>
    </source>
</evidence>
<keyword evidence="4" id="KW-1015">Disulfide bond</keyword>
<evidence type="ECO:0000256" key="5">
    <source>
        <dbReference type="SAM" id="MobiDB-lite"/>
    </source>
</evidence>
<keyword evidence="9" id="KW-1185">Reference proteome</keyword>
<feature type="region of interest" description="Disordered" evidence="5">
    <location>
        <begin position="121"/>
        <end position="175"/>
    </location>
</feature>
<organism evidence="8 9">
    <name type="scientific">Leucocoprinus leucothites</name>
    <dbReference type="NCBI Taxonomy" id="201217"/>
    <lineage>
        <taxon>Eukaryota</taxon>
        <taxon>Fungi</taxon>
        <taxon>Dikarya</taxon>
        <taxon>Basidiomycota</taxon>
        <taxon>Agaricomycotina</taxon>
        <taxon>Agaricomycetes</taxon>
        <taxon>Agaricomycetidae</taxon>
        <taxon>Agaricales</taxon>
        <taxon>Agaricineae</taxon>
        <taxon>Agaricaceae</taxon>
        <taxon>Leucocoprinus</taxon>
    </lineage>
</organism>
<evidence type="ECO:0000256" key="3">
    <source>
        <dbReference type="ARBA" id="ARBA00022729"/>
    </source>
</evidence>
<dbReference type="InterPro" id="IPR008427">
    <property type="entry name" value="Extracellular_membr_CFEM_dom"/>
</dbReference>
<feature type="compositionally biased region" description="Low complexity" evidence="5">
    <location>
        <begin position="22"/>
        <end position="45"/>
    </location>
</feature>
<feature type="compositionally biased region" description="Polar residues" evidence="5">
    <location>
        <begin position="128"/>
        <end position="156"/>
    </location>
</feature>
<evidence type="ECO:0000259" key="7">
    <source>
        <dbReference type="PROSITE" id="PS52012"/>
    </source>
</evidence>
<dbReference type="GO" id="GO:0005576">
    <property type="term" value="C:extracellular region"/>
    <property type="evidence" value="ECO:0007669"/>
    <property type="project" value="UniProtKB-SubCell"/>
</dbReference>
<evidence type="ECO:0000313" key="9">
    <source>
        <dbReference type="Proteomes" id="UP000559027"/>
    </source>
</evidence>
<feature type="signal peptide" evidence="6">
    <location>
        <begin position="1"/>
        <end position="17"/>
    </location>
</feature>
<feature type="compositionally biased region" description="Low complexity" evidence="5">
    <location>
        <begin position="157"/>
        <end position="175"/>
    </location>
</feature>
<reference evidence="8 9" key="1">
    <citation type="journal article" date="2020" name="ISME J.">
        <title>Uncovering the hidden diversity of litter-decomposition mechanisms in mushroom-forming fungi.</title>
        <authorList>
            <person name="Floudas D."/>
            <person name="Bentzer J."/>
            <person name="Ahren D."/>
            <person name="Johansson T."/>
            <person name="Persson P."/>
            <person name="Tunlid A."/>
        </authorList>
    </citation>
    <scope>NUCLEOTIDE SEQUENCE [LARGE SCALE GENOMIC DNA]</scope>
    <source>
        <strain evidence="8 9">CBS 146.42</strain>
    </source>
</reference>
<dbReference type="PROSITE" id="PS52012">
    <property type="entry name" value="CFEM"/>
    <property type="match status" value="1"/>
</dbReference>
<evidence type="ECO:0000313" key="8">
    <source>
        <dbReference type="EMBL" id="KAF5355153.1"/>
    </source>
</evidence>
<feature type="domain" description="CFEM" evidence="7">
    <location>
        <begin position="28"/>
        <end position="137"/>
    </location>
</feature>
<proteinExistence type="predicted"/>
<name>A0A8H5G096_9AGAR</name>
<dbReference type="Pfam" id="PF05730">
    <property type="entry name" value="CFEM"/>
    <property type="match status" value="1"/>
</dbReference>
<gene>
    <name evidence="8" type="ORF">D9756_005734</name>
</gene>
<sequence length="201" mass="19207">MHAKLLSLFVLVPFVFAQTDSTTTDAGTGTDSATPTGTGATPSGSGIPGIGSLPPCIQDCITSSATTANCEPTSAECLCNPDFITAATTCAQSCTAEEQQAALALEQSVCAGGGTSGSGIPTAPGPVSGTSITGSATVLPTSGTSRTNLPSATTPRATSTGSGTVTGSGASTSTTNAAVPDAAAQGLWAMAAGLLGVAVAF</sequence>
<accession>A0A8H5G096</accession>
<comment type="subcellular location">
    <subcellularLocation>
        <location evidence="1">Secreted</location>
    </subcellularLocation>
</comment>
<evidence type="ECO:0000256" key="2">
    <source>
        <dbReference type="ARBA" id="ARBA00022525"/>
    </source>
</evidence>
<dbReference type="AlphaFoldDB" id="A0A8H5G096"/>
<keyword evidence="2" id="KW-0964">Secreted</keyword>
<dbReference type="EMBL" id="JAACJO010000008">
    <property type="protein sequence ID" value="KAF5355153.1"/>
    <property type="molecule type" value="Genomic_DNA"/>
</dbReference>
<protein>
    <recommendedName>
        <fullName evidence="7">CFEM domain-containing protein</fullName>
    </recommendedName>
</protein>
<evidence type="ECO:0000256" key="1">
    <source>
        <dbReference type="ARBA" id="ARBA00004613"/>
    </source>
</evidence>
<dbReference type="Proteomes" id="UP000559027">
    <property type="component" value="Unassembled WGS sequence"/>
</dbReference>
<feature type="region of interest" description="Disordered" evidence="5">
    <location>
        <begin position="22"/>
        <end position="47"/>
    </location>
</feature>
<keyword evidence="3 6" id="KW-0732">Signal</keyword>
<dbReference type="SMART" id="SM00747">
    <property type="entry name" value="CFEM"/>
    <property type="match status" value="1"/>
</dbReference>
<feature type="chain" id="PRO_5034986455" description="CFEM domain-containing protein" evidence="6">
    <location>
        <begin position="18"/>
        <end position="201"/>
    </location>
</feature>
<evidence type="ECO:0000256" key="4">
    <source>
        <dbReference type="ARBA" id="ARBA00023157"/>
    </source>
</evidence>